<feature type="domain" description="Helicase ATP-binding" evidence="20">
    <location>
        <begin position="216"/>
        <end position="507"/>
    </location>
</feature>
<reference evidence="21" key="1">
    <citation type="submission" date="2020-02" db="EMBL/GenBank/DDBJ databases">
        <authorList>
            <person name="Meier V. D."/>
        </authorList>
    </citation>
    <scope>NUCLEOTIDE SEQUENCE</scope>
    <source>
        <strain evidence="21">AVDCRST_MAG70</strain>
    </source>
</reference>
<evidence type="ECO:0000259" key="20">
    <source>
        <dbReference type="PROSITE" id="PS51193"/>
    </source>
</evidence>
<comment type="function">
    <text evidence="15">DNA polymerase III is a complex, multichain enzyme responsible for most of the replicative synthesis in bacteria. The epsilon subunit contain the editing function and is a proofreading 3'-5' exonuclease.</text>
</comment>
<evidence type="ECO:0000256" key="9">
    <source>
        <dbReference type="ARBA" id="ARBA00022840"/>
    </source>
</evidence>
<keyword evidence="14" id="KW-0413">Isomerase</keyword>
<dbReference type="InterPro" id="IPR010614">
    <property type="entry name" value="RAD3-like_helicase_DEAD"/>
</dbReference>
<dbReference type="EC" id="3.1.-.-" evidence="18"/>
<dbReference type="InterPro" id="IPR012337">
    <property type="entry name" value="RNaseH-like_sf"/>
</dbReference>
<dbReference type="Pfam" id="PF00929">
    <property type="entry name" value="RNase_T"/>
    <property type="match status" value="1"/>
</dbReference>
<dbReference type="PROSITE" id="PS51192">
    <property type="entry name" value="HELICASE_ATP_BIND_1"/>
    <property type="match status" value="1"/>
</dbReference>
<evidence type="ECO:0000256" key="13">
    <source>
        <dbReference type="ARBA" id="ARBA00023204"/>
    </source>
</evidence>
<evidence type="ECO:0000256" key="8">
    <source>
        <dbReference type="ARBA" id="ARBA00022806"/>
    </source>
</evidence>
<evidence type="ECO:0000256" key="16">
    <source>
        <dbReference type="ARBA" id="ARBA00026073"/>
    </source>
</evidence>
<keyword evidence="3 18" id="KW-0540">Nuclease</keyword>
<dbReference type="GO" id="GO:0051539">
    <property type="term" value="F:4 iron, 4 sulfur cluster binding"/>
    <property type="evidence" value="ECO:0007669"/>
    <property type="project" value="UniProtKB-KW"/>
</dbReference>
<dbReference type="AlphaFoldDB" id="A0A6J4UXQ7"/>
<dbReference type="InterPro" id="IPR045028">
    <property type="entry name" value="DinG/Rad3-like"/>
</dbReference>
<accession>A0A6J4UXQ7</accession>
<keyword evidence="10" id="KW-0408">Iron</keyword>
<dbReference type="Gene3D" id="3.40.50.300">
    <property type="entry name" value="P-loop containing nucleotide triphosphate hydrolases"/>
    <property type="match status" value="2"/>
</dbReference>
<dbReference type="SMART" id="SM00488">
    <property type="entry name" value="DEXDc2"/>
    <property type="match status" value="1"/>
</dbReference>
<dbReference type="FunFam" id="3.30.420.10:FF:000045">
    <property type="entry name" value="3'-5' exonuclease DinG"/>
    <property type="match status" value="1"/>
</dbReference>
<dbReference type="SMART" id="SM00491">
    <property type="entry name" value="HELICc2"/>
    <property type="match status" value="1"/>
</dbReference>
<name>A0A6J4UXQ7_9BACT</name>
<dbReference type="SUPFAM" id="SSF52540">
    <property type="entry name" value="P-loop containing nucleoside triphosphate hydrolases"/>
    <property type="match status" value="2"/>
</dbReference>
<dbReference type="InterPro" id="IPR013520">
    <property type="entry name" value="Ribonucl_H"/>
</dbReference>
<dbReference type="InterPro" id="IPR036397">
    <property type="entry name" value="RNaseH_sf"/>
</dbReference>
<dbReference type="InterPro" id="IPR027417">
    <property type="entry name" value="P-loop_NTPase"/>
</dbReference>
<comment type="subunit">
    <text evidence="16">DNA polymerase III contains a core (composed of alpha, epsilon and theta chains) that associates with a tau subunit. This core dimerizes to form the POLIII' complex. PolIII' associates with the gamma complex (composed of gamma, delta, delta', psi and chi chains) and with the beta chain to form the complete DNA polymerase III complex.</text>
</comment>
<feature type="domain" description="Helicase ATP-binding" evidence="19">
    <location>
        <begin position="238"/>
        <end position="453"/>
    </location>
</feature>
<evidence type="ECO:0000256" key="12">
    <source>
        <dbReference type="ARBA" id="ARBA00023125"/>
    </source>
</evidence>
<keyword evidence="9 18" id="KW-0067">ATP-binding</keyword>
<keyword evidence="5 18" id="KW-0547">Nucleotide-binding</keyword>
<dbReference type="InterPro" id="IPR014013">
    <property type="entry name" value="Helic_SF1/SF2_ATP-bd_DinG/Rad3"/>
</dbReference>
<comment type="catalytic activity">
    <reaction evidence="17">
        <text>ATP + H2O = ADP + phosphate + H(+)</text>
        <dbReference type="Rhea" id="RHEA:13065"/>
        <dbReference type="ChEBI" id="CHEBI:15377"/>
        <dbReference type="ChEBI" id="CHEBI:15378"/>
        <dbReference type="ChEBI" id="CHEBI:30616"/>
        <dbReference type="ChEBI" id="CHEBI:43474"/>
        <dbReference type="ChEBI" id="CHEBI:456216"/>
        <dbReference type="EC" id="5.6.2.3"/>
    </reaction>
</comment>
<gene>
    <name evidence="18" type="primary">dinG</name>
    <name evidence="21" type="ORF">AVDCRST_MAG70-1564</name>
</gene>
<keyword evidence="18" id="KW-0269">Exonuclease</keyword>
<dbReference type="Pfam" id="PF00270">
    <property type="entry name" value="DEAD"/>
    <property type="match status" value="1"/>
</dbReference>
<comment type="cofactor">
    <cofactor evidence="1">
        <name>[4Fe-4S] cluster</name>
        <dbReference type="ChEBI" id="CHEBI:49883"/>
    </cofactor>
</comment>
<evidence type="ECO:0000256" key="14">
    <source>
        <dbReference type="ARBA" id="ARBA00023235"/>
    </source>
</evidence>
<dbReference type="GO" id="GO:0046872">
    <property type="term" value="F:metal ion binding"/>
    <property type="evidence" value="ECO:0007669"/>
    <property type="project" value="UniProtKB-KW"/>
</dbReference>
<keyword evidence="6" id="KW-0227">DNA damage</keyword>
<keyword evidence="13" id="KW-0234">DNA repair</keyword>
<evidence type="ECO:0000256" key="7">
    <source>
        <dbReference type="ARBA" id="ARBA00022801"/>
    </source>
</evidence>
<dbReference type="GO" id="GO:0005524">
    <property type="term" value="F:ATP binding"/>
    <property type="evidence" value="ECO:0007669"/>
    <property type="project" value="UniProtKB-UniRule"/>
</dbReference>
<evidence type="ECO:0000256" key="15">
    <source>
        <dbReference type="ARBA" id="ARBA00025483"/>
    </source>
</evidence>
<keyword evidence="11" id="KW-0411">Iron-sulfur</keyword>
<feature type="short sequence motif" description="DEAH box" evidence="18">
    <location>
        <begin position="437"/>
        <end position="440"/>
    </location>
</feature>
<dbReference type="CDD" id="cd06127">
    <property type="entry name" value="DEDDh"/>
    <property type="match status" value="1"/>
</dbReference>
<dbReference type="PANTHER" id="PTHR11472:SF34">
    <property type="entry name" value="REGULATOR OF TELOMERE ELONGATION HELICASE 1"/>
    <property type="match status" value="1"/>
</dbReference>
<dbReference type="Gene3D" id="3.30.420.10">
    <property type="entry name" value="Ribonuclease H-like superfamily/Ribonuclease H"/>
    <property type="match status" value="1"/>
</dbReference>
<dbReference type="InterPro" id="IPR006554">
    <property type="entry name" value="Helicase-like_DEXD_c2"/>
</dbReference>
<evidence type="ECO:0000256" key="11">
    <source>
        <dbReference type="ARBA" id="ARBA00023014"/>
    </source>
</evidence>
<proteinExistence type="inferred from homology"/>
<evidence type="ECO:0000256" key="2">
    <source>
        <dbReference type="ARBA" id="ARBA00022485"/>
    </source>
</evidence>
<dbReference type="HAMAP" id="MF_02206">
    <property type="entry name" value="DinG_exonucl"/>
    <property type="match status" value="1"/>
</dbReference>
<dbReference type="GO" id="GO:0006281">
    <property type="term" value="P:DNA repair"/>
    <property type="evidence" value="ECO:0007669"/>
    <property type="project" value="UniProtKB-KW"/>
</dbReference>
<dbReference type="SUPFAM" id="SSF53098">
    <property type="entry name" value="Ribonuclease H-like"/>
    <property type="match status" value="1"/>
</dbReference>
<dbReference type="GO" id="GO:0003677">
    <property type="term" value="F:DNA binding"/>
    <property type="evidence" value="ECO:0007669"/>
    <property type="project" value="UniProtKB-KW"/>
</dbReference>
<feature type="binding site" evidence="18">
    <location>
        <begin position="251"/>
        <end position="258"/>
    </location>
    <ligand>
        <name>ATP</name>
        <dbReference type="ChEBI" id="CHEBI:30616"/>
    </ligand>
</feature>
<sequence length="924" mass="100783">MERFSTLVRPRQSLSLDISRLTGITAAEVAAAPSFSDVSADIKRFIGTRTLVGHSVQMDIAMLRSAGLALENPWVDTFHLATVMLHDLPHFSLSAVAVALGVEGTSSHRAVGDVEVTAAVFHALIERVERLDALTLGQLVTYARQASWPSAEVFAAVAGTGDAGPLFEVAGESDRQGPHELRFLTARERPEPLRPTNSRATIKRAEVDAALSPAGAVSQSVPGYEDRPQQRQMARAVTAAFNEGKNLVVEAGTGTGKSLAYLLPAVMHAVEHGEAVVVSTNTLALQDQLYQKDIPLLRRALAGDERFGAFEAALLKGRTNYLCLRRWFANRSQPALDPAEAGMRGKVTLWLNQTESGDRSELRLDGEEENHWRPISAEEHACVASRCVYQQRNQCFLFRARREAESAHIVIANHALVLSDAMAGSHVLPEYRRLIVDEAHHLEDQATKQFGFSLEERAFHDAIDAALRLEGTVMVGALPMAADYLRLNARSETGKRRAEAAEARLRARHATIMEARRHITRLFNLLDAVIDAGDARGGRSVRLTGDIRSTLAWVDIEDAGAAIDAAWRAIETDLRWLLDAVEAAEPDPGTTIDDPAMQQFEDVSSALLSTVRDGADLMVKLQVTIGSPSQEMVYWVERSPIAQRTSLHAAPLQVDGVLREQVFSRLDTAVLTSATITTDGSFSYMVERLGIEDPKEVAVASPFDYALSTLLYLADDMPEPNHPRYASQLQRTLIDTLIATEGRALVLFTSHAALQQTYHAIKRPLEDAGVIVLGQRLDGNPRQLIERLRHSSRVALLGTASFWEGVDVVGAALSLLVIAKLPFAVPTDPIVAARGELVEDQGGHPFFDYAVPQAVLKFKQGFGRLIRSSGDRGVCAVLDGRVISKRYGRSFVESLPDCTLVVGSSRDLPADAAAWIDPVPSGRR</sequence>
<dbReference type="GO" id="GO:0016818">
    <property type="term" value="F:hydrolase activity, acting on acid anhydrides, in phosphorus-containing anhydrides"/>
    <property type="evidence" value="ECO:0007669"/>
    <property type="project" value="InterPro"/>
</dbReference>
<protein>
    <recommendedName>
        <fullName evidence="18">3'-5' exonuclease DinG</fullName>
        <ecNumber evidence="18">3.1.-.-</ecNumber>
    </recommendedName>
</protein>
<evidence type="ECO:0000259" key="19">
    <source>
        <dbReference type="PROSITE" id="PS51192"/>
    </source>
</evidence>
<evidence type="ECO:0000256" key="5">
    <source>
        <dbReference type="ARBA" id="ARBA00022741"/>
    </source>
</evidence>
<dbReference type="InterPro" id="IPR011545">
    <property type="entry name" value="DEAD/DEAH_box_helicase_dom"/>
</dbReference>
<evidence type="ECO:0000256" key="4">
    <source>
        <dbReference type="ARBA" id="ARBA00022723"/>
    </source>
</evidence>
<keyword evidence="2" id="KW-0004">4Fe-4S</keyword>
<evidence type="ECO:0000256" key="1">
    <source>
        <dbReference type="ARBA" id="ARBA00001966"/>
    </source>
</evidence>
<dbReference type="Pfam" id="PF06733">
    <property type="entry name" value="DEAD_2"/>
    <property type="match status" value="1"/>
</dbReference>
<evidence type="ECO:0000256" key="3">
    <source>
        <dbReference type="ARBA" id="ARBA00022722"/>
    </source>
</evidence>
<dbReference type="SMART" id="SM00487">
    <property type="entry name" value="DEXDc"/>
    <property type="match status" value="1"/>
</dbReference>
<dbReference type="Pfam" id="PF13307">
    <property type="entry name" value="Helicase_C_2"/>
    <property type="match status" value="1"/>
</dbReference>
<dbReference type="EMBL" id="CADCWH010000248">
    <property type="protein sequence ID" value="CAA9559703.1"/>
    <property type="molecule type" value="Genomic_DNA"/>
</dbReference>
<dbReference type="PANTHER" id="PTHR11472">
    <property type="entry name" value="DNA REPAIR DEAD HELICASE RAD3/XP-D SUBFAMILY MEMBER"/>
    <property type="match status" value="1"/>
</dbReference>
<dbReference type="InterPro" id="IPR006310">
    <property type="entry name" value="DinG"/>
</dbReference>
<keyword evidence="8 21" id="KW-0347">Helicase</keyword>
<evidence type="ECO:0000256" key="6">
    <source>
        <dbReference type="ARBA" id="ARBA00022763"/>
    </source>
</evidence>
<keyword evidence="12" id="KW-0238">DNA-binding</keyword>
<dbReference type="GO" id="GO:0008408">
    <property type="term" value="F:3'-5' exonuclease activity"/>
    <property type="evidence" value="ECO:0007669"/>
    <property type="project" value="UniProtKB-UniRule"/>
</dbReference>
<organism evidence="21">
    <name type="scientific">uncultured Thermomicrobiales bacterium</name>
    <dbReference type="NCBI Taxonomy" id="1645740"/>
    <lineage>
        <taxon>Bacteria</taxon>
        <taxon>Pseudomonadati</taxon>
        <taxon>Thermomicrobiota</taxon>
        <taxon>Thermomicrobia</taxon>
        <taxon>Thermomicrobiales</taxon>
        <taxon>environmental samples</taxon>
    </lineage>
</organism>
<dbReference type="GO" id="GO:0043139">
    <property type="term" value="F:5'-3' DNA helicase activity"/>
    <property type="evidence" value="ECO:0007669"/>
    <property type="project" value="UniProtKB-EC"/>
</dbReference>
<evidence type="ECO:0000256" key="17">
    <source>
        <dbReference type="ARBA" id="ARBA00048954"/>
    </source>
</evidence>
<evidence type="ECO:0000256" key="10">
    <source>
        <dbReference type="ARBA" id="ARBA00023004"/>
    </source>
</evidence>
<keyword evidence="7 18" id="KW-0378">Hydrolase</keyword>
<comment type="similarity">
    <text evidence="18">Belongs to the helicase family. DinG subfamily. Type 2 sub-subfamily.</text>
</comment>
<evidence type="ECO:0000256" key="18">
    <source>
        <dbReference type="HAMAP-Rule" id="MF_02206"/>
    </source>
</evidence>
<dbReference type="PROSITE" id="PS51193">
    <property type="entry name" value="HELICASE_ATP_BIND_2"/>
    <property type="match status" value="1"/>
</dbReference>
<evidence type="ECO:0000313" key="21">
    <source>
        <dbReference type="EMBL" id="CAA9559703.1"/>
    </source>
</evidence>
<dbReference type="InterPro" id="IPR014001">
    <property type="entry name" value="Helicase_ATP-bd"/>
</dbReference>
<keyword evidence="4" id="KW-0479">Metal-binding</keyword>
<dbReference type="InterPro" id="IPR006555">
    <property type="entry name" value="ATP-dep_Helicase_C"/>
</dbReference>
<dbReference type="SMART" id="SM00479">
    <property type="entry name" value="EXOIII"/>
    <property type="match status" value="1"/>
</dbReference>